<name>A0A1Z2KYV0_9ACTN</name>
<dbReference type="AlphaFoldDB" id="A0A1Z2KYV0"/>
<dbReference type="SUPFAM" id="SSF69318">
    <property type="entry name" value="Integrin alpha N-terminal domain"/>
    <property type="match status" value="1"/>
</dbReference>
<organism evidence="2 3">
    <name type="scientific">Streptomyces albireticuli</name>
    <dbReference type="NCBI Taxonomy" id="1940"/>
    <lineage>
        <taxon>Bacteria</taxon>
        <taxon>Bacillati</taxon>
        <taxon>Actinomycetota</taxon>
        <taxon>Actinomycetes</taxon>
        <taxon>Kitasatosporales</taxon>
        <taxon>Streptomycetaceae</taxon>
        <taxon>Streptomyces</taxon>
    </lineage>
</organism>
<dbReference type="KEGG" id="salj:SMD11_1552"/>
<evidence type="ECO:0000256" key="1">
    <source>
        <dbReference type="ARBA" id="ARBA00022729"/>
    </source>
</evidence>
<sequence length="227" mass="22974">MAVTTGVGAPGSRVRFADINGDGKADYLTVDDNGSTHAWLNNGGDNHGGWTDHGQIATGAGAPGTHVRFADINGDDKADYLVVDDNGAVRAFLNNGGDGHGGWTDSGRIATGNGTPGNNVRFADINGDGKADYLTVDNNGSTHAWLNNGGDNHGGWTDHGQIAAGGANAGTSVRFADINGDGKADYLTVDDNGAVNARINNGGDGHGGWTDSGRIATGAGAGYKVRI</sequence>
<evidence type="ECO:0000313" key="2">
    <source>
        <dbReference type="EMBL" id="ARZ67213.1"/>
    </source>
</evidence>
<keyword evidence="1" id="KW-0732">Signal</keyword>
<dbReference type="Pfam" id="PF13517">
    <property type="entry name" value="FG-GAP_3"/>
    <property type="match status" value="2"/>
</dbReference>
<accession>A0A1Z2KYV0</accession>
<gene>
    <name evidence="2" type="ORF">SMD11_1552</name>
</gene>
<dbReference type="InterPro" id="IPR013517">
    <property type="entry name" value="FG-GAP"/>
</dbReference>
<dbReference type="PANTHER" id="PTHR44103">
    <property type="entry name" value="PROPROTEIN CONVERTASE P"/>
    <property type="match status" value="1"/>
</dbReference>
<dbReference type="EMBL" id="CP021744">
    <property type="protein sequence ID" value="ARZ67213.1"/>
    <property type="molecule type" value="Genomic_DNA"/>
</dbReference>
<dbReference type="InterPro" id="IPR028994">
    <property type="entry name" value="Integrin_alpha_N"/>
</dbReference>
<dbReference type="Proteomes" id="UP000195755">
    <property type="component" value="Chromosome"/>
</dbReference>
<proteinExistence type="predicted"/>
<protein>
    <submittedName>
        <fullName evidence="2">Esterase</fullName>
    </submittedName>
</protein>
<reference evidence="2 3" key="1">
    <citation type="submission" date="2017-06" db="EMBL/GenBank/DDBJ databases">
        <title>Streptomyces albireticuli Genome sequencing and assembly.</title>
        <authorList>
            <person name="Wang Y."/>
            <person name="Du B."/>
            <person name="Ding Y."/>
            <person name="Liu H."/>
            <person name="Hou Q."/>
            <person name="Liu K."/>
            <person name="Yao L."/>
            <person name="Wang C."/>
        </authorList>
    </citation>
    <scope>NUCLEOTIDE SEQUENCE [LARGE SCALE GENOMIC DNA]</scope>
    <source>
        <strain evidence="2 3">MDJK11</strain>
    </source>
</reference>
<evidence type="ECO:0000313" key="3">
    <source>
        <dbReference type="Proteomes" id="UP000195755"/>
    </source>
</evidence>
<dbReference type="Gene3D" id="2.130.10.130">
    <property type="entry name" value="Integrin alpha, N-terminal"/>
    <property type="match status" value="1"/>
</dbReference>
<dbReference type="PANTHER" id="PTHR44103:SF1">
    <property type="entry name" value="PROPROTEIN CONVERTASE P"/>
    <property type="match status" value="1"/>
</dbReference>